<feature type="compositionally biased region" description="Polar residues" evidence="1">
    <location>
        <begin position="165"/>
        <end position="186"/>
    </location>
</feature>
<protein>
    <recommendedName>
        <fullName evidence="4">Myb/SANT-like domain-containing protein</fullName>
    </recommendedName>
</protein>
<accession>A0A7J7M5Y0</accession>
<evidence type="ECO:0000313" key="3">
    <source>
        <dbReference type="Proteomes" id="UP000541444"/>
    </source>
</evidence>
<dbReference type="Proteomes" id="UP000541444">
    <property type="component" value="Unassembled WGS sequence"/>
</dbReference>
<dbReference type="EMBL" id="JACGCM010001747">
    <property type="protein sequence ID" value="KAF6150273.1"/>
    <property type="molecule type" value="Genomic_DNA"/>
</dbReference>
<keyword evidence="3" id="KW-1185">Reference proteome</keyword>
<dbReference type="AlphaFoldDB" id="A0A7J7M5Y0"/>
<sequence length="440" mass="49188">MNKTLKNKLVDMKVLMSLSRFGWDPINCTVTSDKEMWDALLEVESRRKLKLYKGKKFKDYEVLLELMGDEDANGDNMRSAGQLIDKNDIADDLDNIGIDTESVPLTQNHAVFDYGQSDQDYQSTASTQVPSGIGTGYVPTTSTPLIADPTTSYASSTPSAAISINGHTSSQTRSSAPTAKRQQTRPTTHVLDTGINVMTTKLSCITYELVVRRELDWTMGLKVEATLRGITGFEMTHLFTALEIIMKEKPFCAWFLSVDDETRGIFYILDIEQRYTSTNWNRDWERTKDLIYLSDFVEVINKWVKKGLYRGGLGMISPQAWCSKWPEDVDGDFDNYTEVTFGGSTLLFNPVPVAIMDGRIEGGGVREHFHMGYPLELVSVAVVEGSGVYQMFEEVATAHIKDDDAKAGLASCGFGQPKELLVIFYCHLPMQAALFRNSLT</sequence>
<comment type="caution">
    <text evidence="2">The sequence shown here is derived from an EMBL/GenBank/DDBJ whole genome shotgun (WGS) entry which is preliminary data.</text>
</comment>
<reference evidence="2 3" key="1">
    <citation type="journal article" date="2020" name="IScience">
        <title>Genome Sequencing of the Endangered Kingdonia uniflora (Circaeasteraceae, Ranunculales) Reveals Potential Mechanisms of Evolutionary Specialization.</title>
        <authorList>
            <person name="Sun Y."/>
            <person name="Deng T."/>
            <person name="Zhang A."/>
            <person name="Moore M.J."/>
            <person name="Landis J.B."/>
            <person name="Lin N."/>
            <person name="Zhang H."/>
            <person name="Zhang X."/>
            <person name="Huang J."/>
            <person name="Zhang X."/>
            <person name="Sun H."/>
            <person name="Wang H."/>
        </authorList>
    </citation>
    <scope>NUCLEOTIDE SEQUENCE [LARGE SCALE GENOMIC DNA]</scope>
    <source>
        <strain evidence="2">TB1705</strain>
        <tissue evidence="2">Leaf</tissue>
    </source>
</reference>
<evidence type="ECO:0000256" key="1">
    <source>
        <dbReference type="SAM" id="MobiDB-lite"/>
    </source>
</evidence>
<name>A0A7J7M5Y0_9MAGN</name>
<evidence type="ECO:0000313" key="2">
    <source>
        <dbReference type="EMBL" id="KAF6150273.1"/>
    </source>
</evidence>
<dbReference type="PANTHER" id="PTHR46929">
    <property type="entry name" value="EXPRESSED PROTEIN"/>
    <property type="match status" value="1"/>
</dbReference>
<proteinExistence type="predicted"/>
<organism evidence="2 3">
    <name type="scientific">Kingdonia uniflora</name>
    <dbReference type="NCBI Taxonomy" id="39325"/>
    <lineage>
        <taxon>Eukaryota</taxon>
        <taxon>Viridiplantae</taxon>
        <taxon>Streptophyta</taxon>
        <taxon>Embryophyta</taxon>
        <taxon>Tracheophyta</taxon>
        <taxon>Spermatophyta</taxon>
        <taxon>Magnoliopsida</taxon>
        <taxon>Ranunculales</taxon>
        <taxon>Circaeasteraceae</taxon>
        <taxon>Kingdonia</taxon>
    </lineage>
</organism>
<dbReference type="OrthoDB" id="1748457at2759"/>
<gene>
    <name evidence="2" type="ORF">GIB67_033972</name>
</gene>
<evidence type="ECO:0008006" key="4">
    <source>
        <dbReference type="Google" id="ProtNLM"/>
    </source>
</evidence>
<dbReference type="PANTHER" id="PTHR46929:SF3">
    <property type="entry name" value="MYB_SANT-LIKE DOMAIN-CONTAINING PROTEIN"/>
    <property type="match status" value="1"/>
</dbReference>
<feature type="region of interest" description="Disordered" evidence="1">
    <location>
        <begin position="157"/>
        <end position="186"/>
    </location>
</feature>